<proteinExistence type="predicted"/>
<dbReference type="Gene3D" id="3.60.21.10">
    <property type="match status" value="1"/>
</dbReference>
<evidence type="ECO:0000313" key="2">
    <source>
        <dbReference type="Proteomes" id="UP001449795"/>
    </source>
</evidence>
<keyword evidence="2" id="KW-1185">Reference proteome</keyword>
<sequence>MTTWFTSDLHFGHKNILKHCNRPFESVEQMDAVLITNWNARVRPTDDIWCLGDFCWKSPERYGARLKGRKHLIVGNHDGVSVQTWDGWTSVQHYAELKLDDRKLVLFHYPIAEWNGFYRDTIHLYGHVHGNRPFTGSSCDVGVDCWNFSPTSLTEILGVIGGKL</sequence>
<dbReference type="Proteomes" id="UP001449795">
    <property type="component" value="Chromosome"/>
</dbReference>
<dbReference type="SUPFAM" id="SSF56300">
    <property type="entry name" value="Metallo-dependent phosphatases"/>
    <property type="match status" value="1"/>
</dbReference>
<organism evidence="1 2">
    <name type="scientific">Nguyenibacter vanlangensis</name>
    <dbReference type="NCBI Taxonomy" id="1216886"/>
    <lineage>
        <taxon>Bacteria</taxon>
        <taxon>Pseudomonadati</taxon>
        <taxon>Pseudomonadota</taxon>
        <taxon>Alphaproteobacteria</taxon>
        <taxon>Acetobacterales</taxon>
        <taxon>Acetobacteraceae</taxon>
        <taxon>Nguyenibacter</taxon>
    </lineage>
</organism>
<dbReference type="RefSeq" id="WP_342627807.1">
    <property type="nucleotide sequence ID" value="NZ_CP152276.1"/>
</dbReference>
<evidence type="ECO:0000313" key="1">
    <source>
        <dbReference type="EMBL" id="XAE41990.1"/>
    </source>
</evidence>
<accession>A0ABZ3D2Q5</accession>
<name>A0ABZ3D2Q5_9PROT</name>
<reference evidence="1 2" key="1">
    <citation type="submission" date="2024-04" db="EMBL/GenBank/DDBJ databases">
        <title>Complete genome sequence of Nguyenibacter vanlangesis HBCM-1154, a strain capable of nitrogen fixation, IAA production, and phosphorus solubilization isolated from sugarcane soil.</title>
        <authorList>
            <person name="MY HANH P."/>
        </authorList>
    </citation>
    <scope>NUCLEOTIDE SEQUENCE [LARGE SCALE GENOMIC DNA]</scope>
    <source>
        <strain evidence="1 2">HBCM 1154</strain>
    </source>
</reference>
<protein>
    <submittedName>
        <fullName evidence="1">Metallophosphoesterase</fullName>
    </submittedName>
</protein>
<dbReference type="EMBL" id="CP152276">
    <property type="protein sequence ID" value="XAE41990.1"/>
    <property type="molecule type" value="Genomic_DNA"/>
</dbReference>
<gene>
    <name evidence="1" type="ORF">AAC691_17185</name>
</gene>
<dbReference type="InterPro" id="IPR029052">
    <property type="entry name" value="Metallo-depent_PP-like"/>
</dbReference>